<evidence type="ECO:0000256" key="6">
    <source>
        <dbReference type="ARBA" id="ARBA00022989"/>
    </source>
</evidence>
<evidence type="ECO:0000256" key="8">
    <source>
        <dbReference type="ARBA" id="ARBA00023136"/>
    </source>
</evidence>
<gene>
    <name evidence="10" type="primary">WBGene00280902</name>
</gene>
<accession>A0A8R1UYY4</accession>
<dbReference type="GO" id="GO:0005771">
    <property type="term" value="C:multivesicular body"/>
    <property type="evidence" value="ECO:0007669"/>
    <property type="project" value="EnsemblMetazoa"/>
</dbReference>
<dbReference type="PIRSF" id="PIRSF001293">
    <property type="entry name" value="ATP6V0A1"/>
    <property type="match status" value="1"/>
</dbReference>
<dbReference type="InterPro" id="IPR002490">
    <property type="entry name" value="V-ATPase_116kDa_su"/>
</dbReference>
<dbReference type="GO" id="GO:1990182">
    <property type="term" value="P:exosomal secretion"/>
    <property type="evidence" value="ECO:0007669"/>
    <property type="project" value="EnsemblMetazoa"/>
</dbReference>
<dbReference type="PANTHER" id="PTHR11629">
    <property type="entry name" value="VACUOLAR PROTON ATPASES"/>
    <property type="match status" value="1"/>
</dbReference>
<evidence type="ECO:0000256" key="1">
    <source>
        <dbReference type="ARBA" id="ARBA00004141"/>
    </source>
</evidence>
<dbReference type="GO" id="GO:0040002">
    <property type="term" value="P:collagen and cuticulin-based cuticle development"/>
    <property type="evidence" value="ECO:0007669"/>
    <property type="project" value="EnsemblMetazoa"/>
</dbReference>
<feature type="transmembrane region" description="Helical" evidence="9">
    <location>
        <begin position="449"/>
        <end position="467"/>
    </location>
</feature>
<evidence type="ECO:0000313" key="11">
    <source>
        <dbReference type="Proteomes" id="UP000005239"/>
    </source>
</evidence>
<keyword evidence="7 9" id="KW-0406">Ion transport</keyword>
<dbReference type="Proteomes" id="UP000005239">
    <property type="component" value="Unassembled WGS sequence"/>
</dbReference>
<feature type="transmembrane region" description="Helical" evidence="9">
    <location>
        <begin position="704"/>
        <end position="730"/>
    </location>
</feature>
<dbReference type="GO" id="GO:0016471">
    <property type="term" value="C:vacuolar proton-transporting V-type ATPase complex"/>
    <property type="evidence" value="ECO:0000318"/>
    <property type="project" value="GO_Central"/>
</dbReference>
<evidence type="ECO:0000313" key="10">
    <source>
        <dbReference type="EnsemblMetazoa" id="PPA42533.1"/>
    </source>
</evidence>
<keyword evidence="8 9" id="KW-0472">Membrane</keyword>
<dbReference type="Pfam" id="PF01496">
    <property type="entry name" value="V_ATPase_I"/>
    <property type="match status" value="1"/>
</dbReference>
<name>A0A2A6BX42_PRIPA</name>
<comment type="subcellular location">
    <subcellularLocation>
        <location evidence="1">Membrane</location>
        <topology evidence="1">Multi-pass membrane protein</topology>
    </subcellularLocation>
</comment>
<feature type="transmembrane region" description="Helical" evidence="9">
    <location>
        <begin position="576"/>
        <end position="595"/>
    </location>
</feature>
<comment type="function">
    <text evidence="9">Essential component of the vacuolar proton pump (V-ATPase), a multimeric enzyme that catalyzes the translocation of protons across the membranes. Required for assembly and activity of the V-ATPase.</text>
</comment>
<dbReference type="GO" id="GO:0046961">
    <property type="term" value="F:proton-transporting ATPase activity, rotational mechanism"/>
    <property type="evidence" value="ECO:0007669"/>
    <property type="project" value="InterPro"/>
</dbReference>
<evidence type="ECO:0000256" key="7">
    <source>
        <dbReference type="ARBA" id="ARBA00023065"/>
    </source>
</evidence>
<dbReference type="GO" id="GO:0007035">
    <property type="term" value="P:vacuolar acidification"/>
    <property type="evidence" value="ECO:0000318"/>
    <property type="project" value="GO_Central"/>
</dbReference>
<dbReference type="AlphaFoldDB" id="A0A2A6BX42"/>
<evidence type="ECO:0000256" key="3">
    <source>
        <dbReference type="ARBA" id="ARBA00022448"/>
    </source>
</evidence>
<evidence type="ECO:0000256" key="9">
    <source>
        <dbReference type="RuleBase" id="RU361189"/>
    </source>
</evidence>
<sequence length="911" mass="103362">MGSLYRSEEMRFCQLIVEKDAAFSVVAELGKQACVQFKDLNPDVNSFQRIFVRDIRRFDEMERKLRFLESQIQKDGMQIGGRVDDGDYEAMPTAELNQLETTLNDLERDVKNMNESDALLKKNFADLKEWDAVLNKTDEFFAGGVDSEAQEELEEQEELGGGRQAEKAPIQYVVGVIRRERIPAFERVLWRACHHTAYVRASDIEEQLEDPETGDKVNKSVFIVFYKGDRLRSIINKVADGFKAKLFANCPRTSKERQSSVHEVRARIADLQTVIGQTREHRFRVLQAAANNHMAWLKQVNLQKSVYHTLNLFNFDGIGRFFVGECWIPLRDIDNVREALERATEASGSAVRPVLNVLETSDEPPTYNKTNKFTAVFQSIVDSYGVASYLEVNPAPYTIITFPFLFSCMFGDLGHGILMLLAGIYLVVREKNLIARNIKDEIFGMFFGGRYIILLMGLFSIHAGFIYNDMFAKAFNIFGSRWHNPYPNANVSHWIHEEEVAKRDILFEVTGQPHQFFSRSNKPRFTNQYSIALSDWRGHLDPGVAYDTAAGPYPFGVDPVWNVAENRLNFLNSMKMKLSVILGIGQMTFGVILSLQNHRFFKSKIDIFTVFIPQMLFLGCIFMYLCLQIILKWIFFWVKEEVIFGQLYPGSHCAPSLLIGLINMFMLKPREAGFVMNETRVGPNNLLIEKEGCYLTQWYPGQSIIEMILVLIAVICVPIMLFGKPIAFILEQKKHKKAHAENITVHANVLTEETEIIANGNGKAEGGHSSGGGGGAHHGENFGDVMVHQAIHTIEYVLGCVSHTASYLRLWALSLAHAQLSEVLWHMVLSNSFNASHNLAIGGIAIYIVFFIFAVLTFSILVLMEGLSAFLHALRLHWVEFQSKFYLGLGYPFVPFSFKEQLSKVELQAAA</sequence>
<dbReference type="GO" id="GO:0051046">
    <property type="term" value="P:regulation of secretion"/>
    <property type="evidence" value="ECO:0007669"/>
    <property type="project" value="EnsemblMetazoa"/>
</dbReference>
<dbReference type="EnsemblMetazoa" id="PPA42533.1">
    <property type="protein sequence ID" value="PPA42533.1"/>
    <property type="gene ID" value="WBGene00280902"/>
</dbReference>
<dbReference type="GO" id="GO:0044298">
    <property type="term" value="C:cell body membrane"/>
    <property type="evidence" value="ECO:0007669"/>
    <property type="project" value="EnsemblMetazoa"/>
</dbReference>
<feature type="transmembrane region" description="Helical" evidence="9">
    <location>
        <begin position="840"/>
        <end position="864"/>
    </location>
</feature>
<reference evidence="10" key="2">
    <citation type="submission" date="2022-06" db="UniProtKB">
        <authorList>
            <consortium name="EnsemblMetazoa"/>
        </authorList>
    </citation>
    <scope>IDENTIFICATION</scope>
    <source>
        <strain evidence="10">PS312</strain>
    </source>
</reference>
<dbReference type="GO" id="GO:0051117">
    <property type="term" value="F:ATPase binding"/>
    <property type="evidence" value="ECO:0000318"/>
    <property type="project" value="GO_Central"/>
</dbReference>
<dbReference type="GO" id="GO:0070382">
    <property type="term" value="C:exocytic vesicle"/>
    <property type="evidence" value="ECO:0007669"/>
    <property type="project" value="EnsemblMetazoa"/>
</dbReference>
<dbReference type="GO" id="GO:0050891">
    <property type="term" value="P:multicellular organismal-level water homeostasis"/>
    <property type="evidence" value="ECO:0007669"/>
    <property type="project" value="EnsemblMetazoa"/>
</dbReference>
<evidence type="ECO:0000256" key="2">
    <source>
        <dbReference type="ARBA" id="ARBA00009904"/>
    </source>
</evidence>
<keyword evidence="3 9" id="KW-0813">Transport</keyword>
<proteinExistence type="inferred from homology"/>
<dbReference type="PANTHER" id="PTHR11629:SF73">
    <property type="entry name" value="V-TYPE PROTON ATPASE 116 KDA SUBUNIT A 2"/>
    <property type="match status" value="1"/>
</dbReference>
<comment type="similarity">
    <text evidence="2 9">Belongs to the V-ATPase 116 kDa subunit family.</text>
</comment>
<evidence type="ECO:0000256" key="5">
    <source>
        <dbReference type="ARBA" id="ARBA00022781"/>
    </source>
</evidence>
<feature type="transmembrane region" description="Helical" evidence="9">
    <location>
        <begin position="404"/>
        <end position="428"/>
    </location>
</feature>
<dbReference type="OrthoDB" id="10264220at2759"/>
<keyword evidence="11" id="KW-1185">Reference proteome</keyword>
<keyword evidence="6 9" id="KW-1133">Transmembrane helix</keyword>
<keyword evidence="4 9" id="KW-0812">Transmembrane</keyword>
<dbReference type="GO" id="GO:0005886">
    <property type="term" value="C:plasma membrane"/>
    <property type="evidence" value="ECO:0000318"/>
    <property type="project" value="GO_Central"/>
</dbReference>
<dbReference type="GO" id="GO:0002119">
    <property type="term" value="P:nematode larval development"/>
    <property type="evidence" value="ECO:0007669"/>
    <property type="project" value="EnsemblMetazoa"/>
</dbReference>
<keyword evidence="5 9" id="KW-0375">Hydrogen ion transport</keyword>
<dbReference type="InterPro" id="IPR026028">
    <property type="entry name" value="V-type_ATPase_116kDa_su_euka"/>
</dbReference>
<protein>
    <recommendedName>
        <fullName evidence="9">V-type proton ATPase subunit a</fullName>
    </recommendedName>
</protein>
<feature type="transmembrane region" description="Helical" evidence="9">
    <location>
        <begin position="607"/>
        <end position="631"/>
    </location>
</feature>
<dbReference type="GO" id="GO:0000220">
    <property type="term" value="C:vacuolar proton-transporting V-type ATPase, V0 domain"/>
    <property type="evidence" value="ECO:0007669"/>
    <property type="project" value="InterPro"/>
</dbReference>
<dbReference type="GO" id="GO:0016324">
    <property type="term" value="C:apical plasma membrane"/>
    <property type="evidence" value="ECO:0007669"/>
    <property type="project" value="EnsemblMetazoa"/>
</dbReference>
<accession>A0A2A6BX42</accession>
<organism evidence="10 11">
    <name type="scientific">Pristionchus pacificus</name>
    <name type="common">Parasitic nematode worm</name>
    <dbReference type="NCBI Taxonomy" id="54126"/>
    <lineage>
        <taxon>Eukaryota</taxon>
        <taxon>Metazoa</taxon>
        <taxon>Ecdysozoa</taxon>
        <taxon>Nematoda</taxon>
        <taxon>Chromadorea</taxon>
        <taxon>Rhabditida</taxon>
        <taxon>Rhabditina</taxon>
        <taxon>Diplogasteromorpha</taxon>
        <taxon>Diplogasteroidea</taxon>
        <taxon>Neodiplogasteridae</taxon>
        <taxon>Pristionchus</taxon>
    </lineage>
</organism>
<evidence type="ECO:0000256" key="4">
    <source>
        <dbReference type="ARBA" id="ARBA00022692"/>
    </source>
</evidence>
<reference evidence="11" key="1">
    <citation type="journal article" date="2008" name="Nat. Genet.">
        <title>The Pristionchus pacificus genome provides a unique perspective on nematode lifestyle and parasitism.</title>
        <authorList>
            <person name="Dieterich C."/>
            <person name="Clifton S.W."/>
            <person name="Schuster L.N."/>
            <person name="Chinwalla A."/>
            <person name="Delehaunty K."/>
            <person name="Dinkelacker I."/>
            <person name="Fulton L."/>
            <person name="Fulton R."/>
            <person name="Godfrey J."/>
            <person name="Minx P."/>
            <person name="Mitreva M."/>
            <person name="Roeseler W."/>
            <person name="Tian H."/>
            <person name="Witte H."/>
            <person name="Yang S.P."/>
            <person name="Wilson R.K."/>
            <person name="Sommer R.J."/>
        </authorList>
    </citation>
    <scope>NUCLEOTIDE SEQUENCE [LARGE SCALE GENOMIC DNA]</scope>
    <source>
        <strain evidence="11">PS312</strain>
    </source>
</reference>